<dbReference type="PATRIC" id="fig|291331.8.peg.3525"/>
<dbReference type="SMR" id="A0A0K0GMC9"/>
<evidence type="ECO:0000313" key="6">
    <source>
        <dbReference type="Proteomes" id="UP000001740"/>
    </source>
</evidence>
<accession>A0A0K0GMC9</accession>
<feature type="domain" description="Polysaccharide export protein N-terminal" evidence="3">
    <location>
        <begin position="45"/>
        <end position="120"/>
    </location>
</feature>
<evidence type="ECO:0000259" key="4">
    <source>
        <dbReference type="Pfam" id="PF10531"/>
    </source>
</evidence>
<dbReference type="eggNOG" id="COG1596">
    <property type="taxonomic scope" value="Bacteria"/>
</dbReference>
<protein>
    <submittedName>
        <fullName evidence="5">Exopolysaccharide xanthan biosynthesis export protein GumB</fullName>
    </submittedName>
</protein>
<dbReference type="InterPro" id="IPR003715">
    <property type="entry name" value="Poly_export_N"/>
</dbReference>
<feature type="signal peptide" evidence="2">
    <location>
        <begin position="1"/>
        <end position="24"/>
    </location>
</feature>
<evidence type="ECO:0000256" key="2">
    <source>
        <dbReference type="SAM" id="SignalP"/>
    </source>
</evidence>
<dbReference type="GO" id="GO:0015159">
    <property type="term" value="F:polysaccharide transmembrane transporter activity"/>
    <property type="evidence" value="ECO:0007669"/>
    <property type="project" value="InterPro"/>
</dbReference>
<organism evidence="5 6">
    <name type="scientific">Xanthomonas oryzae pv. oryzae (strain PXO99A)</name>
    <dbReference type="NCBI Taxonomy" id="360094"/>
    <lineage>
        <taxon>Bacteria</taxon>
        <taxon>Pseudomonadati</taxon>
        <taxon>Pseudomonadota</taxon>
        <taxon>Gammaproteobacteria</taxon>
        <taxon>Lysobacterales</taxon>
        <taxon>Lysobacteraceae</taxon>
        <taxon>Xanthomonas</taxon>
    </lineage>
</organism>
<dbReference type="Proteomes" id="UP000001740">
    <property type="component" value="Chromosome"/>
</dbReference>
<dbReference type="PANTHER" id="PTHR33619">
    <property type="entry name" value="POLYSACCHARIDE EXPORT PROTEIN GFCE-RELATED"/>
    <property type="match status" value="1"/>
</dbReference>
<evidence type="ECO:0000256" key="1">
    <source>
        <dbReference type="ARBA" id="ARBA00022729"/>
    </source>
</evidence>
<dbReference type="Pfam" id="PF02563">
    <property type="entry name" value="Poly_export"/>
    <property type="match status" value="1"/>
</dbReference>
<reference evidence="5 6" key="1">
    <citation type="journal article" date="2008" name="BMC Genomics">
        <title>Genome sequence and rapid evolution of the rice pathogen Xanthomonas oryzae pv. oryzae PXO99A.</title>
        <authorList>
            <person name="Salzberg S.L."/>
            <person name="Sommer D.D."/>
            <person name="Schatz M.C."/>
            <person name="Phillippy A.M."/>
            <person name="Rabinowicz P.D."/>
            <person name="Tsuge S."/>
            <person name="Furutani A."/>
            <person name="Ochiai H."/>
            <person name="Delcher A.L."/>
            <person name="Kelley D."/>
            <person name="Madupu R."/>
            <person name="Puiu D."/>
            <person name="Radune D."/>
            <person name="Shumway M."/>
            <person name="Trapnell C."/>
            <person name="Aparna G."/>
            <person name="Jha G."/>
            <person name="Pandey A."/>
            <person name="Patil P.B."/>
            <person name="Ishihara H."/>
            <person name="Meyer D.F."/>
            <person name="Szurek B."/>
            <person name="Verdier V."/>
            <person name="Koebnik R."/>
            <person name="Dow J.M."/>
            <person name="Ryan R.P."/>
            <person name="Hirata H."/>
            <person name="Tsuyumu S."/>
            <person name="Won Lee S."/>
            <person name="Seo Y.S."/>
            <person name="Sriariyanum M."/>
            <person name="Ronald P.C."/>
            <person name="Sonti R.V."/>
            <person name="Van Sluys M.A."/>
            <person name="Leach J.E."/>
            <person name="White F.F."/>
            <person name="Bogdanove A.J."/>
        </authorList>
    </citation>
    <scope>NUCLEOTIDE SEQUENCE [LARGE SCALE GENOMIC DNA]</scope>
    <source>
        <strain evidence="5 6">PXO99A</strain>
    </source>
</reference>
<dbReference type="EMBL" id="CP000967">
    <property type="protein sequence ID" value="ACD59988.1"/>
    <property type="molecule type" value="Genomic_DNA"/>
</dbReference>
<name>A0A0K0GMC9_XANOP</name>
<proteinExistence type="predicted"/>
<evidence type="ECO:0000313" key="5">
    <source>
        <dbReference type="EMBL" id="ACD59988.1"/>
    </source>
</evidence>
<dbReference type="KEGG" id="xop:PXO_01391"/>
<dbReference type="Pfam" id="PF10531">
    <property type="entry name" value="SLBB"/>
    <property type="match status" value="1"/>
</dbReference>
<evidence type="ECO:0000259" key="3">
    <source>
        <dbReference type="Pfam" id="PF02563"/>
    </source>
</evidence>
<dbReference type="RefSeq" id="WP_011259702.1">
    <property type="nucleotide sequence ID" value="NC_010717.2"/>
</dbReference>
<dbReference type="AlphaFoldDB" id="A0A0K0GMC9"/>
<dbReference type="Gene3D" id="3.10.560.10">
    <property type="entry name" value="Outer membrane lipoprotein wza domain like"/>
    <property type="match status" value="1"/>
</dbReference>
<feature type="chain" id="PRO_5005330908" evidence="2">
    <location>
        <begin position="25"/>
        <end position="232"/>
    </location>
</feature>
<keyword evidence="1 2" id="KW-0732">Signal</keyword>
<gene>
    <name evidence="5" type="primary">gumB</name>
    <name evidence="5" type="ordered locus">PXO_01391</name>
</gene>
<feature type="domain" description="Soluble ligand binding" evidence="4">
    <location>
        <begin position="127"/>
        <end position="180"/>
    </location>
</feature>
<dbReference type="HOGENOM" id="CLU_038343_2_1_6"/>
<dbReference type="PANTHER" id="PTHR33619:SF3">
    <property type="entry name" value="POLYSACCHARIDE EXPORT PROTEIN GFCE-RELATED"/>
    <property type="match status" value="1"/>
</dbReference>
<dbReference type="InterPro" id="IPR019554">
    <property type="entry name" value="Soluble_ligand-bd"/>
</dbReference>
<sequence length="232" mass="25449">MKKLIGRFCQALSLALICSMTLGACSTGKDMATSLPLPDPLAMSAVQPEYRLSPGDLLLFKVFQIDDLERQVRIDQNGHISLPLIGDVNAAGMSVGELEKMVADRYRNGYLQNPQVSVFVQESNGRRVTVTGAVTEPGIYPVVGANLTLQQAVAQAKGVSTVASRGNVIVFRMVNGQKMIARFDLAEIEKGTNPDPEIYGGDIVVVYRSDARVWLRTMLEMTPLVMVWRAYR</sequence>
<dbReference type="InterPro" id="IPR049712">
    <property type="entry name" value="Poly_export"/>
</dbReference>
<dbReference type="PROSITE" id="PS51257">
    <property type="entry name" value="PROKAR_LIPOPROTEIN"/>
    <property type="match status" value="1"/>
</dbReference>